<dbReference type="EMBL" id="LR797407">
    <property type="protein sequence ID" value="CAB4213898.1"/>
    <property type="molecule type" value="Genomic_DNA"/>
</dbReference>
<proteinExistence type="predicted"/>
<accession>A0A6J5PJ15</accession>
<dbReference type="EMBL" id="LR796834">
    <property type="protein sequence ID" value="CAB4169086.1"/>
    <property type="molecule type" value="Genomic_DNA"/>
</dbReference>
<dbReference type="EMBL" id="LR798391">
    <property type="protein sequence ID" value="CAB5228525.1"/>
    <property type="molecule type" value="Genomic_DNA"/>
</dbReference>
<name>A0A6J5PJ15_9CAUD</name>
<dbReference type="EMBL" id="LR797296">
    <property type="protein sequence ID" value="CAB4200560.1"/>
    <property type="molecule type" value="Genomic_DNA"/>
</dbReference>
<gene>
    <name evidence="3" type="ORF">UFOVP1098_43</name>
    <name evidence="4" type="ORF">UFOVP1353_45</name>
    <name evidence="5" type="ORF">UFOVP1458_2</name>
    <name evidence="6" type="ORF">UFOVP1546_11</name>
    <name evidence="1" type="ORF">UFOVP578_54</name>
    <name evidence="2" type="ORF">UFOVP928_28</name>
</gene>
<evidence type="ECO:0000313" key="4">
    <source>
        <dbReference type="EMBL" id="CAB4200560.1"/>
    </source>
</evidence>
<sequence length="67" mass="7394">MSQYFAQVTNGVVTDVRVVTADFMAANPDRYQGEWIETFIGVEGKTYAGIGFTWNGTDFVAPVVEPE</sequence>
<evidence type="ECO:0000313" key="2">
    <source>
        <dbReference type="EMBL" id="CAB4171870.1"/>
    </source>
</evidence>
<protein>
    <submittedName>
        <fullName evidence="2">Uncharacterized protein</fullName>
    </submittedName>
</protein>
<evidence type="ECO:0000313" key="1">
    <source>
        <dbReference type="EMBL" id="CAB4169086.1"/>
    </source>
</evidence>
<dbReference type="EMBL" id="LR796872">
    <property type="protein sequence ID" value="CAB4171870.1"/>
    <property type="molecule type" value="Genomic_DNA"/>
</dbReference>
<dbReference type="EMBL" id="LR797055">
    <property type="protein sequence ID" value="CAB4184202.1"/>
    <property type="molecule type" value="Genomic_DNA"/>
</dbReference>
<evidence type="ECO:0000313" key="3">
    <source>
        <dbReference type="EMBL" id="CAB4184202.1"/>
    </source>
</evidence>
<evidence type="ECO:0000313" key="5">
    <source>
        <dbReference type="EMBL" id="CAB4213898.1"/>
    </source>
</evidence>
<evidence type="ECO:0000313" key="6">
    <source>
        <dbReference type="EMBL" id="CAB5228525.1"/>
    </source>
</evidence>
<organism evidence="2">
    <name type="scientific">uncultured Caudovirales phage</name>
    <dbReference type="NCBI Taxonomy" id="2100421"/>
    <lineage>
        <taxon>Viruses</taxon>
        <taxon>Duplodnaviria</taxon>
        <taxon>Heunggongvirae</taxon>
        <taxon>Uroviricota</taxon>
        <taxon>Caudoviricetes</taxon>
        <taxon>Peduoviridae</taxon>
        <taxon>Maltschvirus</taxon>
        <taxon>Maltschvirus maltsch</taxon>
    </lineage>
</organism>
<reference evidence="2" key="1">
    <citation type="submission" date="2020-05" db="EMBL/GenBank/DDBJ databases">
        <authorList>
            <person name="Chiriac C."/>
            <person name="Salcher M."/>
            <person name="Ghai R."/>
            <person name="Kavagutti S V."/>
        </authorList>
    </citation>
    <scope>NUCLEOTIDE SEQUENCE</scope>
</reference>